<dbReference type="EMBL" id="JACOPE010000001">
    <property type="protein sequence ID" value="MBC5682945.1"/>
    <property type="molecule type" value="Genomic_DNA"/>
</dbReference>
<reference evidence="2 3" key="1">
    <citation type="submission" date="2020-08" db="EMBL/GenBank/DDBJ databases">
        <title>Genome public.</title>
        <authorList>
            <person name="Liu C."/>
            <person name="Sun Q."/>
        </authorList>
    </citation>
    <scope>NUCLEOTIDE SEQUENCE [LARGE SCALE GENOMIC DNA]</scope>
    <source>
        <strain evidence="2 3">NSJ-13</strain>
    </source>
</reference>
<dbReference type="Pfam" id="PF08011">
    <property type="entry name" value="PDDEXK_9"/>
    <property type="match status" value="1"/>
</dbReference>
<protein>
    <submittedName>
        <fullName evidence="2">AAA family ATPase</fullName>
    </submittedName>
</protein>
<dbReference type="PANTHER" id="PTHR34825">
    <property type="entry name" value="CONSERVED PROTEIN, WITH A WEAK D-GALACTARATE DEHYDRATASE/ALTRONATE HYDROLASE DOMAIN"/>
    <property type="match status" value="1"/>
</dbReference>
<evidence type="ECO:0000313" key="3">
    <source>
        <dbReference type="Proteomes" id="UP000631576"/>
    </source>
</evidence>
<keyword evidence="3" id="KW-1185">Reference proteome</keyword>
<feature type="domain" description="AAA-ATPase-like" evidence="1">
    <location>
        <begin position="7"/>
        <end position="229"/>
    </location>
</feature>
<evidence type="ECO:0000313" key="2">
    <source>
        <dbReference type="EMBL" id="MBC5682945.1"/>
    </source>
</evidence>
<evidence type="ECO:0000259" key="1">
    <source>
        <dbReference type="Pfam" id="PF09820"/>
    </source>
</evidence>
<comment type="caution">
    <text evidence="2">The sequence shown here is derived from an EMBL/GenBank/DDBJ whole genome shotgun (WGS) entry which is preliminary data.</text>
</comment>
<accession>A0ABR7G7V2</accession>
<proteinExistence type="predicted"/>
<dbReference type="InterPro" id="IPR012547">
    <property type="entry name" value="PDDEXK_9"/>
</dbReference>
<name>A0ABR7G7V2_9FIRM</name>
<dbReference type="InterPro" id="IPR018631">
    <property type="entry name" value="AAA-ATPase-like_dom"/>
</dbReference>
<sequence>MKSVISIGNQDFISIRKNNCFYIDKTDFIREWWDNQDSVTLITRPRRFGKTLNMSMTEYFFSVSYSDYDRYFEELNIWKEKRFRQLQGTYPVISLSFADIKATNYESARKAIIRKLVRLYSAFEFIKESEVLNEKDRAYFDSVEESMSDDAAAVSINYLSDYLSRYYGKKVILLLDEYDTPLQEAYIHGYWEKLTAFVRSLFNSTFKTNPYMERGLLTGITRVSKESIFSDLNNLEVVTTTSEKYSSSFGFTEEEVFLALENNGVLSEKENIRYWYDGFSFGKRQDIYNPWSITKYLDTGEYGTYWADTSSNALVSTLIRQSSAKIKSEMEDLLNGGVISTELDEQVVFEQLGKKRGAIWSLLLASGYLKVDRHEMDVKSGKHQYALKITNHETMLMFEKMIEDWFEEDDAGFGNFKEALLAGDLDYMNEFMNQVAQQTFSSFDVGKKPSEKLEPERFYHGFVLGLIVDLAGKYRITSNRESGFGRYDVVMEPLQAQRDAIVMEFKVQNKAREKSLQCTVENALSQILEKQYDEELIARGIPQERIRHYGFAFCGKQILIGTDKEQKNIENH</sequence>
<dbReference type="RefSeq" id="WP_117991893.1">
    <property type="nucleotide sequence ID" value="NZ_JACOPE010000001.1"/>
</dbReference>
<organism evidence="2 3">
    <name type="scientific">Ruminococcus hominis</name>
    <dbReference type="NCBI Taxonomy" id="2763065"/>
    <lineage>
        <taxon>Bacteria</taxon>
        <taxon>Bacillati</taxon>
        <taxon>Bacillota</taxon>
        <taxon>Clostridia</taxon>
        <taxon>Eubacteriales</taxon>
        <taxon>Oscillospiraceae</taxon>
        <taxon>Ruminococcus</taxon>
    </lineage>
</organism>
<dbReference type="Pfam" id="PF09820">
    <property type="entry name" value="AAA-ATPase_like"/>
    <property type="match status" value="1"/>
</dbReference>
<dbReference type="Proteomes" id="UP000631576">
    <property type="component" value="Unassembled WGS sequence"/>
</dbReference>
<gene>
    <name evidence="2" type="ORF">H8S40_05075</name>
</gene>
<dbReference type="PANTHER" id="PTHR34825:SF1">
    <property type="entry name" value="AAA-ATPASE-LIKE DOMAIN-CONTAINING PROTEIN"/>
    <property type="match status" value="1"/>
</dbReference>